<name>A0BZ75_PARTE</name>
<sequence>PQQKAKLVGHSNTVNSVNFSPYGTTLASGSLDNSIRLWDFKTGLQIISSDNNYTDILAQFSLQIFNNSSLQESVNSSVTILLISQQLIFQSQGALILKGEFIDQAGIDLKTLFQYKGSCILENQIGLQQ</sequence>
<dbReference type="HOGENOM" id="CLU_100408_0_0_1"/>
<keyword evidence="5" id="KW-1185">Reference proteome</keyword>
<dbReference type="Gene3D" id="2.130.10.10">
    <property type="entry name" value="YVTN repeat-like/Quinoprotein amine dehydrogenase"/>
    <property type="match status" value="1"/>
</dbReference>
<dbReference type="SUPFAM" id="SSF50978">
    <property type="entry name" value="WD40 repeat-like"/>
    <property type="match status" value="1"/>
</dbReference>
<dbReference type="Pfam" id="PF00400">
    <property type="entry name" value="WD40"/>
    <property type="match status" value="1"/>
</dbReference>
<evidence type="ECO:0000313" key="4">
    <source>
        <dbReference type="EMBL" id="CAK63842.1"/>
    </source>
</evidence>
<dbReference type="Proteomes" id="UP000000600">
    <property type="component" value="Unassembled WGS sequence"/>
</dbReference>
<reference evidence="4 5" key="1">
    <citation type="journal article" date="2006" name="Nature">
        <title>Global trends of whole-genome duplications revealed by the ciliate Paramecium tetraurelia.</title>
        <authorList>
            <consortium name="Genoscope"/>
            <person name="Aury J.-M."/>
            <person name="Jaillon O."/>
            <person name="Duret L."/>
            <person name="Noel B."/>
            <person name="Jubin C."/>
            <person name="Porcel B.M."/>
            <person name="Segurens B."/>
            <person name="Daubin V."/>
            <person name="Anthouard V."/>
            <person name="Aiach N."/>
            <person name="Arnaiz O."/>
            <person name="Billaut A."/>
            <person name="Beisson J."/>
            <person name="Blanc I."/>
            <person name="Bouhouche K."/>
            <person name="Camara F."/>
            <person name="Duharcourt S."/>
            <person name="Guigo R."/>
            <person name="Gogendeau D."/>
            <person name="Katinka M."/>
            <person name="Keller A.-M."/>
            <person name="Kissmehl R."/>
            <person name="Klotz C."/>
            <person name="Koll F."/>
            <person name="Le Moue A."/>
            <person name="Lepere C."/>
            <person name="Malinsky S."/>
            <person name="Nowacki M."/>
            <person name="Nowak J.K."/>
            <person name="Plattner H."/>
            <person name="Poulain J."/>
            <person name="Ruiz F."/>
            <person name="Serrano V."/>
            <person name="Zagulski M."/>
            <person name="Dessen P."/>
            <person name="Betermier M."/>
            <person name="Weissenbach J."/>
            <person name="Scarpelli C."/>
            <person name="Schachter V."/>
            <person name="Sperling L."/>
            <person name="Meyer E."/>
            <person name="Cohen J."/>
            <person name="Wincker P."/>
        </authorList>
    </citation>
    <scope>NUCLEOTIDE SEQUENCE [LARGE SCALE GENOMIC DNA]</scope>
    <source>
        <strain evidence="4 5">Stock d4-2</strain>
    </source>
</reference>
<evidence type="ECO:0000313" key="5">
    <source>
        <dbReference type="Proteomes" id="UP000000600"/>
    </source>
</evidence>
<dbReference type="SMART" id="SM00320">
    <property type="entry name" value="WD40"/>
    <property type="match status" value="1"/>
</dbReference>
<dbReference type="PROSITE" id="PS50082">
    <property type="entry name" value="WD_REPEATS_2"/>
    <property type="match status" value="1"/>
</dbReference>
<proteinExistence type="predicted"/>
<protein>
    <submittedName>
        <fullName evidence="4">Uncharacterized protein</fullName>
    </submittedName>
</protein>
<gene>
    <name evidence="4" type="ORF">GSPATT00033695001</name>
</gene>
<dbReference type="RefSeq" id="XP_001431240.1">
    <property type="nucleotide sequence ID" value="XM_001431203.1"/>
</dbReference>
<dbReference type="PANTHER" id="PTHR45333:SF1">
    <property type="entry name" value="CHROMOSOME UNDETERMINED SCAFFOLD_625, WHOLE GENOME SHOTGUN SEQUENCE"/>
    <property type="match status" value="1"/>
</dbReference>
<dbReference type="PROSITE" id="PS00678">
    <property type="entry name" value="WD_REPEATS_1"/>
    <property type="match status" value="1"/>
</dbReference>
<dbReference type="InterPro" id="IPR015943">
    <property type="entry name" value="WD40/YVTN_repeat-like_dom_sf"/>
</dbReference>
<accession>A0BZ75</accession>
<evidence type="ECO:0000256" key="2">
    <source>
        <dbReference type="ARBA" id="ARBA00022737"/>
    </source>
</evidence>
<keyword evidence="2" id="KW-0677">Repeat</keyword>
<organism evidence="4 5">
    <name type="scientific">Paramecium tetraurelia</name>
    <dbReference type="NCBI Taxonomy" id="5888"/>
    <lineage>
        <taxon>Eukaryota</taxon>
        <taxon>Sar</taxon>
        <taxon>Alveolata</taxon>
        <taxon>Ciliophora</taxon>
        <taxon>Intramacronucleata</taxon>
        <taxon>Oligohymenophorea</taxon>
        <taxon>Peniculida</taxon>
        <taxon>Parameciidae</taxon>
        <taxon>Paramecium</taxon>
    </lineage>
</organism>
<dbReference type="EMBL" id="CT868029">
    <property type="protein sequence ID" value="CAK63842.1"/>
    <property type="molecule type" value="Genomic_DNA"/>
</dbReference>
<dbReference type="InterPro" id="IPR036322">
    <property type="entry name" value="WD40_repeat_dom_sf"/>
</dbReference>
<dbReference type="PROSITE" id="PS50294">
    <property type="entry name" value="WD_REPEATS_REGION"/>
    <property type="match status" value="1"/>
</dbReference>
<dbReference type="InterPro" id="IPR001680">
    <property type="entry name" value="WD40_rpt"/>
</dbReference>
<dbReference type="OMA" id="QLNCKND"/>
<dbReference type="PANTHER" id="PTHR45333">
    <property type="entry name" value="MEMBRANE PROTEIN-RELATED"/>
    <property type="match status" value="1"/>
</dbReference>
<feature type="non-terminal residue" evidence="4">
    <location>
        <position position="1"/>
    </location>
</feature>
<keyword evidence="1 3" id="KW-0853">WD repeat</keyword>
<dbReference type="AlphaFoldDB" id="A0BZ75"/>
<dbReference type="GeneID" id="5017031"/>
<dbReference type="KEGG" id="ptm:GSPATT00033695001"/>
<evidence type="ECO:0000256" key="3">
    <source>
        <dbReference type="PROSITE-ProRule" id="PRU00221"/>
    </source>
</evidence>
<feature type="repeat" description="WD" evidence="3">
    <location>
        <begin position="7"/>
        <end position="48"/>
    </location>
</feature>
<dbReference type="InParanoid" id="A0BZ75"/>
<evidence type="ECO:0000256" key="1">
    <source>
        <dbReference type="ARBA" id="ARBA00022574"/>
    </source>
</evidence>
<dbReference type="InterPro" id="IPR019775">
    <property type="entry name" value="WD40_repeat_CS"/>
</dbReference>
<dbReference type="OrthoDB" id="2615105at2759"/>